<reference evidence="1 2" key="1">
    <citation type="journal article" date="2018" name="Biotechnol. Adv.">
        <title>Improved genomic resources and new bioinformatic workflow for the carcinogenic parasite Clonorchis sinensis: Biotechnological implications.</title>
        <authorList>
            <person name="Wang D."/>
            <person name="Korhonen P.K."/>
            <person name="Gasser R.B."/>
            <person name="Young N.D."/>
        </authorList>
    </citation>
    <scope>NUCLEOTIDE SEQUENCE [LARGE SCALE GENOMIC DNA]</scope>
    <source>
        <strain evidence="1">Cs-k2</strain>
    </source>
</reference>
<name>A0A419PG30_CLOSI</name>
<keyword evidence="2" id="KW-1185">Reference proteome</keyword>
<organism evidence="1 2">
    <name type="scientific">Clonorchis sinensis</name>
    <name type="common">Chinese liver fluke</name>
    <dbReference type="NCBI Taxonomy" id="79923"/>
    <lineage>
        <taxon>Eukaryota</taxon>
        <taxon>Metazoa</taxon>
        <taxon>Spiralia</taxon>
        <taxon>Lophotrochozoa</taxon>
        <taxon>Platyhelminthes</taxon>
        <taxon>Trematoda</taxon>
        <taxon>Digenea</taxon>
        <taxon>Opisthorchiida</taxon>
        <taxon>Opisthorchiata</taxon>
        <taxon>Opisthorchiidae</taxon>
        <taxon>Clonorchis</taxon>
    </lineage>
</organism>
<evidence type="ECO:0000313" key="1">
    <source>
        <dbReference type="EMBL" id="KAG5450101.1"/>
    </source>
</evidence>
<dbReference type="EMBL" id="NIRI02000042">
    <property type="protein sequence ID" value="KAG5450101.1"/>
    <property type="molecule type" value="Genomic_DNA"/>
</dbReference>
<proteinExistence type="predicted"/>
<dbReference type="Proteomes" id="UP000286415">
    <property type="component" value="Unassembled WGS sequence"/>
</dbReference>
<dbReference type="InParanoid" id="A0A419PG30"/>
<sequence>MSGVPIQASGYALLMSSNKSETRVQCFLLVGTHRNTYARTGRPFKRKWCEYENSYFMGWVKEGWAATQHIKLHSYGSKNRTRGAYFISRLNFLFGSSSSTRYLKLFTSGFKENMRLGQTRGLCLPDEPQTGRNQSWAAEEFSVTCSALSQLRKNIHLVISIELKMWLIFGCAFGEDESDSNDSLSIEYQPSKPTDWMYLAKCTHLHSHLLLTTDSPETQLNLSFVMLLSK</sequence>
<reference evidence="1 2" key="2">
    <citation type="journal article" date="2021" name="Genomics">
        <title>High-quality reference genome for Clonorchis sinensis.</title>
        <authorList>
            <person name="Young N.D."/>
            <person name="Stroehlein A.J."/>
            <person name="Kinkar L."/>
            <person name="Wang T."/>
            <person name="Sohn W.M."/>
            <person name="Chang B.C.H."/>
            <person name="Kaur P."/>
            <person name="Weisz D."/>
            <person name="Dudchenko O."/>
            <person name="Aiden E.L."/>
            <person name="Korhonen P.K."/>
            <person name="Gasser R.B."/>
        </authorList>
    </citation>
    <scope>NUCLEOTIDE SEQUENCE [LARGE SCALE GENOMIC DNA]</scope>
    <source>
        <strain evidence="1">Cs-k2</strain>
    </source>
</reference>
<accession>A0A419PG30</accession>
<dbReference type="AlphaFoldDB" id="A0A419PG30"/>
<comment type="caution">
    <text evidence="1">The sequence shown here is derived from an EMBL/GenBank/DDBJ whole genome shotgun (WGS) entry which is preliminary data.</text>
</comment>
<gene>
    <name evidence="1" type="ORF">CSKR_102230</name>
</gene>
<evidence type="ECO:0000313" key="2">
    <source>
        <dbReference type="Proteomes" id="UP000286415"/>
    </source>
</evidence>
<protein>
    <submittedName>
        <fullName evidence="1">Uncharacterized protein</fullName>
    </submittedName>
</protein>